<evidence type="ECO:0000313" key="9">
    <source>
        <dbReference type="Proteomes" id="UP000321245"/>
    </source>
</evidence>
<keyword evidence="9" id="KW-1185">Reference proteome</keyword>
<dbReference type="AlphaFoldDB" id="A0A511NK84"/>
<comment type="similarity">
    <text evidence="6">Belongs to the RnpA family.</text>
</comment>
<dbReference type="GO" id="GO:0030677">
    <property type="term" value="C:ribonuclease P complex"/>
    <property type="evidence" value="ECO:0007669"/>
    <property type="project" value="TreeGrafter"/>
</dbReference>
<gene>
    <name evidence="6 8" type="primary">rnpA</name>
    <name evidence="8" type="ORF">EB1_30100</name>
</gene>
<dbReference type="GO" id="GO:0001682">
    <property type="term" value="P:tRNA 5'-leader removal"/>
    <property type="evidence" value="ECO:0007669"/>
    <property type="project" value="UniProtKB-UniRule"/>
</dbReference>
<dbReference type="Proteomes" id="UP000321245">
    <property type="component" value="Unassembled WGS sequence"/>
</dbReference>
<dbReference type="STRING" id="1218108.GCA_000382425_01971"/>
<evidence type="ECO:0000256" key="6">
    <source>
        <dbReference type="HAMAP-Rule" id="MF_00227"/>
    </source>
</evidence>
<dbReference type="GO" id="GO:0004526">
    <property type="term" value="F:ribonuclease P activity"/>
    <property type="evidence" value="ECO:0007669"/>
    <property type="project" value="UniProtKB-UniRule"/>
</dbReference>
<sequence length="137" mass="16189">MQVQIYVEFSNMKLTFGKNEKLKSRKAFDELFSDGKTFVSHPIRFVYKIKPKEDYDIRVGVSVSKKKFKHAVDRNLLKRRSREAYRLNKLVIESSEKYSIDLVMIYTSSKHQPFEIIEQAVIILLEKLNQAIQTKKD</sequence>
<comment type="caution">
    <text evidence="8">The sequence shown here is derived from an EMBL/GenBank/DDBJ whole genome shotgun (WGS) entry which is preliminary data.</text>
</comment>
<dbReference type="PANTHER" id="PTHR33992">
    <property type="entry name" value="RIBONUCLEASE P PROTEIN COMPONENT"/>
    <property type="match status" value="1"/>
</dbReference>
<dbReference type="Pfam" id="PF00825">
    <property type="entry name" value="Ribonuclease_P"/>
    <property type="match status" value="1"/>
</dbReference>
<name>A0A511NK84_9FLAO</name>
<keyword evidence="3 6" id="KW-0255">Endonuclease</keyword>
<dbReference type="EC" id="3.1.26.5" evidence="6 7"/>
<evidence type="ECO:0000256" key="2">
    <source>
        <dbReference type="ARBA" id="ARBA00022722"/>
    </source>
</evidence>
<dbReference type="Gene3D" id="3.30.230.10">
    <property type="match status" value="1"/>
</dbReference>
<evidence type="ECO:0000256" key="3">
    <source>
        <dbReference type="ARBA" id="ARBA00022759"/>
    </source>
</evidence>
<proteinExistence type="inferred from homology"/>
<evidence type="ECO:0000256" key="1">
    <source>
        <dbReference type="ARBA" id="ARBA00022694"/>
    </source>
</evidence>
<dbReference type="InterPro" id="IPR014721">
    <property type="entry name" value="Ribsml_uS5_D2-typ_fold_subgr"/>
</dbReference>
<keyword evidence="2 6" id="KW-0540">Nuclease</keyword>
<comment type="subunit">
    <text evidence="6">Consists of a catalytic RNA component (M1 or rnpB) and a protein subunit.</text>
</comment>
<dbReference type="EMBL" id="BJXC01000026">
    <property type="protein sequence ID" value="GEM53220.1"/>
    <property type="molecule type" value="Genomic_DNA"/>
</dbReference>
<comment type="function">
    <text evidence="6">RNaseP catalyzes the removal of the 5'-leader sequence from pre-tRNA to produce the mature 5'-terminus. It can also cleave other RNA substrates such as 4.5S RNA. The protein component plays an auxiliary but essential role in vivo by binding to the 5'-leader sequence and broadening the substrate specificity of the ribozyme.</text>
</comment>
<dbReference type="GO" id="GO:0042781">
    <property type="term" value="F:3'-tRNA processing endoribonuclease activity"/>
    <property type="evidence" value="ECO:0007669"/>
    <property type="project" value="TreeGrafter"/>
</dbReference>
<evidence type="ECO:0000256" key="4">
    <source>
        <dbReference type="ARBA" id="ARBA00022801"/>
    </source>
</evidence>
<dbReference type="PANTHER" id="PTHR33992:SF1">
    <property type="entry name" value="RIBONUCLEASE P PROTEIN COMPONENT"/>
    <property type="match status" value="1"/>
</dbReference>
<comment type="catalytic activity">
    <reaction evidence="6">
        <text>Endonucleolytic cleavage of RNA, removing 5'-extranucleotides from tRNA precursor.</text>
        <dbReference type="EC" id="3.1.26.5"/>
    </reaction>
</comment>
<keyword evidence="5 6" id="KW-0694">RNA-binding</keyword>
<keyword evidence="1 6" id="KW-0819">tRNA processing</keyword>
<dbReference type="NCBIfam" id="TIGR00188">
    <property type="entry name" value="rnpA"/>
    <property type="match status" value="1"/>
</dbReference>
<dbReference type="SUPFAM" id="SSF54211">
    <property type="entry name" value="Ribosomal protein S5 domain 2-like"/>
    <property type="match status" value="1"/>
</dbReference>
<organism evidence="8 9">
    <name type="scientific">Empedobacter brevis NBRC 14943 = ATCC 43319</name>
    <dbReference type="NCBI Taxonomy" id="1218108"/>
    <lineage>
        <taxon>Bacteria</taxon>
        <taxon>Pseudomonadati</taxon>
        <taxon>Bacteroidota</taxon>
        <taxon>Flavobacteriia</taxon>
        <taxon>Flavobacteriales</taxon>
        <taxon>Weeksellaceae</taxon>
        <taxon>Empedobacter</taxon>
    </lineage>
</organism>
<dbReference type="InterPro" id="IPR000100">
    <property type="entry name" value="RNase_P"/>
</dbReference>
<protein>
    <recommendedName>
        <fullName evidence="6 7">Ribonuclease P protein component</fullName>
        <shortName evidence="6">RNase P protein</shortName>
        <shortName evidence="6">RNaseP protein</shortName>
        <ecNumber evidence="6 7">3.1.26.5</ecNumber>
    </recommendedName>
    <alternativeName>
        <fullName evidence="6">Protein C5</fullName>
    </alternativeName>
</protein>
<keyword evidence="4 6" id="KW-0378">Hydrolase</keyword>
<dbReference type="InterPro" id="IPR020568">
    <property type="entry name" value="Ribosomal_Su5_D2-typ_SF"/>
</dbReference>
<evidence type="ECO:0000313" key="8">
    <source>
        <dbReference type="EMBL" id="GEM53220.1"/>
    </source>
</evidence>
<dbReference type="HAMAP" id="MF_00227">
    <property type="entry name" value="RNase_P"/>
    <property type="match status" value="1"/>
</dbReference>
<dbReference type="GO" id="GO:0000049">
    <property type="term" value="F:tRNA binding"/>
    <property type="evidence" value="ECO:0007669"/>
    <property type="project" value="UniProtKB-UniRule"/>
</dbReference>
<evidence type="ECO:0000256" key="5">
    <source>
        <dbReference type="ARBA" id="ARBA00022884"/>
    </source>
</evidence>
<evidence type="ECO:0000256" key="7">
    <source>
        <dbReference type="NCBIfam" id="TIGR00188"/>
    </source>
</evidence>
<reference evidence="8 9" key="1">
    <citation type="submission" date="2019-07" db="EMBL/GenBank/DDBJ databases">
        <title>Whole genome shotgun sequence of Empedobacter brevis NBRC 14943.</title>
        <authorList>
            <person name="Hosoyama A."/>
            <person name="Uohara A."/>
            <person name="Ohji S."/>
            <person name="Ichikawa N."/>
        </authorList>
    </citation>
    <scope>NUCLEOTIDE SEQUENCE [LARGE SCALE GENOMIC DNA]</scope>
    <source>
        <strain evidence="8 9">NBRC 14943</strain>
    </source>
</reference>
<accession>A0A511NK84</accession>